<feature type="compositionally biased region" description="Low complexity" evidence="10">
    <location>
        <begin position="637"/>
        <end position="664"/>
    </location>
</feature>
<dbReference type="InterPro" id="IPR017853">
    <property type="entry name" value="GH"/>
</dbReference>
<dbReference type="KEGG" id="aser:Asera_36650"/>
<dbReference type="PANTHER" id="PTHR32438">
    <property type="entry name" value="4-ALPHA-GLUCANOTRANSFERASE DPE1, CHLOROPLASTIC/AMYLOPLASTIC"/>
    <property type="match status" value="1"/>
</dbReference>
<comment type="similarity">
    <text evidence="2">Belongs to the disproportionating enzyme family.</text>
</comment>
<feature type="region of interest" description="Disordered" evidence="10">
    <location>
        <begin position="637"/>
        <end position="672"/>
    </location>
</feature>
<keyword evidence="5" id="KW-0328">Glycosyltransferase</keyword>
<evidence type="ECO:0000256" key="8">
    <source>
        <dbReference type="ARBA" id="ARBA00031423"/>
    </source>
</evidence>
<keyword evidence="7" id="KW-0119">Carbohydrate metabolism</keyword>
<dbReference type="InterPro" id="IPR003385">
    <property type="entry name" value="Glyco_hydro_77"/>
</dbReference>
<gene>
    <name evidence="11" type="primary">malQ</name>
    <name evidence="11" type="ORF">Asera_36650</name>
</gene>
<evidence type="ECO:0000256" key="9">
    <source>
        <dbReference type="ARBA" id="ARBA00031501"/>
    </source>
</evidence>
<reference evidence="11" key="1">
    <citation type="submission" date="2020-08" db="EMBL/GenBank/DDBJ databases">
        <title>Whole genome shotgun sequence of Actinocatenispora sera NBRC 101916.</title>
        <authorList>
            <person name="Komaki H."/>
            <person name="Tamura T."/>
        </authorList>
    </citation>
    <scope>NUCLEOTIDE SEQUENCE</scope>
    <source>
        <strain evidence="11">NBRC 101916</strain>
    </source>
</reference>
<evidence type="ECO:0000313" key="11">
    <source>
        <dbReference type="EMBL" id="BCJ29557.1"/>
    </source>
</evidence>
<evidence type="ECO:0000256" key="5">
    <source>
        <dbReference type="ARBA" id="ARBA00022676"/>
    </source>
</evidence>
<dbReference type="EMBL" id="AP023354">
    <property type="protein sequence ID" value="BCJ29557.1"/>
    <property type="molecule type" value="Genomic_DNA"/>
</dbReference>
<comment type="catalytic activity">
    <reaction evidence="1">
        <text>Transfers a segment of a (1-&gt;4)-alpha-D-glucan to a new position in an acceptor, which may be glucose or a (1-&gt;4)-alpha-D-glucan.</text>
        <dbReference type="EC" id="2.4.1.25"/>
    </reaction>
</comment>
<dbReference type="GO" id="GO:0005975">
    <property type="term" value="P:carbohydrate metabolic process"/>
    <property type="evidence" value="ECO:0007669"/>
    <property type="project" value="InterPro"/>
</dbReference>
<evidence type="ECO:0000256" key="7">
    <source>
        <dbReference type="ARBA" id="ARBA00023277"/>
    </source>
</evidence>
<dbReference type="EC" id="2.4.1.25" evidence="3"/>
<evidence type="ECO:0000313" key="12">
    <source>
        <dbReference type="Proteomes" id="UP000680750"/>
    </source>
</evidence>
<dbReference type="Gene3D" id="3.20.20.80">
    <property type="entry name" value="Glycosidases"/>
    <property type="match status" value="1"/>
</dbReference>
<dbReference type="Proteomes" id="UP000680750">
    <property type="component" value="Chromosome"/>
</dbReference>
<protein>
    <recommendedName>
        <fullName evidence="4">4-alpha-glucanotransferase</fullName>
        <ecNumber evidence="3">2.4.1.25</ecNumber>
    </recommendedName>
    <alternativeName>
        <fullName evidence="8">Amylomaltase</fullName>
    </alternativeName>
    <alternativeName>
        <fullName evidence="9">Disproportionating enzyme</fullName>
    </alternativeName>
</protein>
<dbReference type="PANTHER" id="PTHR32438:SF5">
    <property type="entry name" value="4-ALPHA-GLUCANOTRANSFERASE DPE1, CHLOROPLASTIC_AMYLOPLASTIC"/>
    <property type="match status" value="1"/>
</dbReference>
<dbReference type="AlphaFoldDB" id="A0A810L2V8"/>
<dbReference type="OrthoDB" id="9811841at2"/>
<evidence type="ECO:0000256" key="10">
    <source>
        <dbReference type="SAM" id="MobiDB-lite"/>
    </source>
</evidence>
<proteinExistence type="inferred from homology"/>
<organism evidence="11 12">
    <name type="scientific">Actinocatenispora sera</name>
    <dbReference type="NCBI Taxonomy" id="390989"/>
    <lineage>
        <taxon>Bacteria</taxon>
        <taxon>Bacillati</taxon>
        <taxon>Actinomycetota</taxon>
        <taxon>Actinomycetes</taxon>
        <taxon>Micromonosporales</taxon>
        <taxon>Micromonosporaceae</taxon>
        <taxon>Actinocatenispora</taxon>
    </lineage>
</organism>
<dbReference type="Pfam" id="PF02446">
    <property type="entry name" value="Glyco_hydro_77"/>
    <property type="match status" value="1"/>
</dbReference>
<evidence type="ECO:0000256" key="4">
    <source>
        <dbReference type="ARBA" id="ARBA00020295"/>
    </source>
</evidence>
<evidence type="ECO:0000256" key="6">
    <source>
        <dbReference type="ARBA" id="ARBA00022679"/>
    </source>
</evidence>
<dbReference type="SUPFAM" id="SSF51445">
    <property type="entry name" value="(Trans)glycosidases"/>
    <property type="match status" value="1"/>
</dbReference>
<dbReference type="GO" id="GO:0004134">
    <property type="term" value="F:4-alpha-glucanotransferase activity"/>
    <property type="evidence" value="ECO:0007669"/>
    <property type="project" value="UniProtKB-EC"/>
</dbReference>
<evidence type="ECO:0000256" key="1">
    <source>
        <dbReference type="ARBA" id="ARBA00000439"/>
    </source>
</evidence>
<dbReference type="RefSeq" id="WP_084132206.1">
    <property type="nucleotide sequence ID" value="NZ_AP023354.1"/>
</dbReference>
<name>A0A810L2V8_9ACTN</name>
<evidence type="ECO:0000256" key="2">
    <source>
        <dbReference type="ARBA" id="ARBA00005684"/>
    </source>
</evidence>
<accession>A0A810L2V8</accession>
<keyword evidence="12" id="KW-1185">Reference proteome</keyword>
<keyword evidence="6" id="KW-0808">Transferase</keyword>
<sequence length="672" mass="71224">MDAELAELADAAGVATEYRDDLDRPVAVDPEVVVAVLAGLGLDAANPRAVRAARAELAHRQAAPVPATLTVPAGTAYPVPPGTLTAADGSRWRIGDALPASLPPGWYSLRYTGGESTVLVAPGALAPVPPCWGLAVQPYALHSARSWAIGEYADLRELVAASRAQLCADVLVAGPLCAPRLGPPVEPSPYSPASRRYANPLYLRIDELPEYAAADGPTRRQVDALRPAATPLIDHDAVWAAKQAALSLLWRHRLPTAPPDPALVQYATWCALAERYGADWRRWPSELRRPDSPAVRRAAAGLADRVGFHAWVQRRCADQLAAVDATAGAMAVGVLHDLPVGVDPAGADAWALQDVLAGGVSVGAPPDAFTAAGQDWGFPPWRPDRLAEVGYRPYRQMLDALLAHGGGLRVDHVAGLFRLWWIPRGGSPADGTYVRYDAAAMLGALTLAAYRANAVVVGEDLGTVEPAVTAALAQRGMLGCEVLWFARDDDGRPLPPEAWPERAMASISTHDLPTAAGFLTGEAVRVRERLGLLADPAAARHAADAERTTLLAHLTRRGLLAPGADLDDAILAMHTLLHRTPCRIKVVAPADVLGELRAPNLPGTTDRYPNWRIPLPATVTELVGDLRLRRVAALLRPATTAPLPDDPAGADARPAPAMPAPDAVPDNRTRED</sequence>
<evidence type="ECO:0000256" key="3">
    <source>
        <dbReference type="ARBA" id="ARBA00012560"/>
    </source>
</evidence>